<dbReference type="Proteomes" id="UP000233551">
    <property type="component" value="Unassembled WGS sequence"/>
</dbReference>
<feature type="region of interest" description="Disordered" evidence="1">
    <location>
        <begin position="96"/>
        <end position="116"/>
    </location>
</feature>
<reference evidence="2 3" key="1">
    <citation type="submission" date="2017-11" db="EMBL/GenBank/DDBJ databases">
        <title>De-novo sequencing of pomegranate (Punica granatum L.) genome.</title>
        <authorList>
            <person name="Akparov Z."/>
            <person name="Amiraslanov A."/>
            <person name="Hajiyeva S."/>
            <person name="Abbasov M."/>
            <person name="Kaur K."/>
            <person name="Hamwieh A."/>
            <person name="Solovyev V."/>
            <person name="Salamov A."/>
            <person name="Braich B."/>
            <person name="Kosarev P."/>
            <person name="Mahmoud A."/>
            <person name="Hajiyev E."/>
            <person name="Babayeva S."/>
            <person name="Izzatullayeva V."/>
            <person name="Mammadov A."/>
            <person name="Mammadov A."/>
            <person name="Sharifova S."/>
            <person name="Ojaghi J."/>
            <person name="Eynullazada K."/>
            <person name="Bayramov B."/>
            <person name="Abdulazimova A."/>
            <person name="Shahmuradov I."/>
        </authorList>
    </citation>
    <scope>NUCLEOTIDE SEQUENCE [LARGE SCALE GENOMIC DNA]</scope>
    <source>
        <strain evidence="3">cv. AG2017</strain>
        <tissue evidence="2">Leaf</tissue>
    </source>
</reference>
<evidence type="ECO:0000313" key="2">
    <source>
        <dbReference type="EMBL" id="PKI45479.1"/>
    </source>
</evidence>
<name>A0A2I0IN95_PUNGR</name>
<keyword evidence="3" id="KW-1185">Reference proteome</keyword>
<proteinExistence type="predicted"/>
<comment type="caution">
    <text evidence="2">The sequence shown here is derived from an EMBL/GenBank/DDBJ whole genome shotgun (WGS) entry which is preliminary data.</text>
</comment>
<protein>
    <submittedName>
        <fullName evidence="2">Uncharacterized protein</fullName>
    </submittedName>
</protein>
<gene>
    <name evidence="2" type="ORF">CRG98_034134</name>
</gene>
<feature type="region of interest" description="Disordered" evidence="1">
    <location>
        <begin position="1"/>
        <end position="26"/>
    </location>
</feature>
<dbReference type="EMBL" id="PGOL01002716">
    <property type="protein sequence ID" value="PKI45479.1"/>
    <property type="molecule type" value="Genomic_DNA"/>
</dbReference>
<sequence>MGWDGFVVTKSKGNEESEWPIGDPHPESIRNLQLGIPINSGLGPPISDPDPSIEVADVLCGYRRPRWRGQGHRLVAPTPNLSGTSHLKSSVYSRLGPPIGDPEPSTEIAGILRGYQ</sequence>
<dbReference type="AlphaFoldDB" id="A0A2I0IN95"/>
<evidence type="ECO:0000256" key="1">
    <source>
        <dbReference type="SAM" id="MobiDB-lite"/>
    </source>
</evidence>
<organism evidence="2 3">
    <name type="scientific">Punica granatum</name>
    <name type="common">Pomegranate</name>
    <dbReference type="NCBI Taxonomy" id="22663"/>
    <lineage>
        <taxon>Eukaryota</taxon>
        <taxon>Viridiplantae</taxon>
        <taxon>Streptophyta</taxon>
        <taxon>Embryophyta</taxon>
        <taxon>Tracheophyta</taxon>
        <taxon>Spermatophyta</taxon>
        <taxon>Magnoliopsida</taxon>
        <taxon>eudicotyledons</taxon>
        <taxon>Gunneridae</taxon>
        <taxon>Pentapetalae</taxon>
        <taxon>rosids</taxon>
        <taxon>malvids</taxon>
        <taxon>Myrtales</taxon>
        <taxon>Lythraceae</taxon>
        <taxon>Punica</taxon>
    </lineage>
</organism>
<accession>A0A2I0IN95</accession>
<evidence type="ECO:0000313" key="3">
    <source>
        <dbReference type="Proteomes" id="UP000233551"/>
    </source>
</evidence>